<proteinExistence type="predicted"/>
<evidence type="ECO:0000313" key="2">
    <source>
        <dbReference type="EMBL" id="KAI4532507.1"/>
    </source>
</evidence>
<feature type="compositionally biased region" description="Basic and acidic residues" evidence="1">
    <location>
        <begin position="64"/>
        <end position="73"/>
    </location>
</feature>
<dbReference type="EMBL" id="JAKZEL010000022">
    <property type="protein sequence ID" value="KAI4532507.1"/>
    <property type="molecule type" value="Genomic_DNA"/>
</dbReference>
<reference evidence="2" key="1">
    <citation type="submission" date="2022-03" db="EMBL/GenBank/DDBJ databases">
        <title>Genomic analyses of argali, domestic sheep and their hybrids provide insights into chromosomal evolution, heterosis and genetic basis of agronomic traits.</title>
        <authorList>
            <person name="Li M."/>
        </authorList>
    </citation>
    <scope>NUCLEOTIDE SEQUENCE</scope>
    <source>
        <strain evidence="2">CAU-MHL-2022a</strain>
        <tissue evidence="2">Skin</tissue>
    </source>
</reference>
<dbReference type="AlphaFoldDB" id="A0AAD4TTW5"/>
<protein>
    <submittedName>
        <fullName evidence="2">Uncharacterized protein</fullName>
    </submittedName>
</protein>
<sequence length="102" mass="11333">MGFPGGSAANNLPAMQESQEPRVPSLKIPWRRAWQPTPIFFPGESPGTEEAGGLQSMGVTESDTAERLSTHSRNKVMEAQERWTFLKLTYVCADLDHQRDTA</sequence>
<comment type="caution">
    <text evidence="2">The sequence shown here is derived from an EMBL/GenBank/DDBJ whole genome shotgun (WGS) entry which is preliminary data.</text>
</comment>
<keyword evidence="3" id="KW-1185">Reference proteome</keyword>
<name>A0AAD4TTW5_OVIAM</name>
<gene>
    <name evidence="2" type="ORF">MG293_017772</name>
</gene>
<dbReference type="Proteomes" id="UP001214576">
    <property type="component" value="Unassembled WGS sequence"/>
</dbReference>
<feature type="region of interest" description="Disordered" evidence="1">
    <location>
        <begin position="1"/>
        <end position="73"/>
    </location>
</feature>
<organism evidence="2 3">
    <name type="scientific">Ovis ammon polii</name>
    <dbReference type="NCBI Taxonomy" id="230172"/>
    <lineage>
        <taxon>Eukaryota</taxon>
        <taxon>Metazoa</taxon>
        <taxon>Chordata</taxon>
        <taxon>Craniata</taxon>
        <taxon>Vertebrata</taxon>
        <taxon>Euteleostomi</taxon>
        <taxon>Mammalia</taxon>
        <taxon>Eutheria</taxon>
        <taxon>Laurasiatheria</taxon>
        <taxon>Artiodactyla</taxon>
        <taxon>Ruminantia</taxon>
        <taxon>Pecora</taxon>
        <taxon>Bovidae</taxon>
        <taxon>Caprinae</taxon>
        <taxon>Ovis</taxon>
    </lineage>
</organism>
<evidence type="ECO:0000313" key="3">
    <source>
        <dbReference type="Proteomes" id="UP001214576"/>
    </source>
</evidence>
<accession>A0AAD4TTW5</accession>
<evidence type="ECO:0000256" key="1">
    <source>
        <dbReference type="SAM" id="MobiDB-lite"/>
    </source>
</evidence>